<dbReference type="InterPro" id="IPR023996">
    <property type="entry name" value="TonB-dep_OMP_SusC/RagA"/>
</dbReference>
<dbReference type="Pfam" id="PF07660">
    <property type="entry name" value="STN"/>
    <property type="match status" value="1"/>
</dbReference>
<dbReference type="InterPro" id="IPR037066">
    <property type="entry name" value="Plug_dom_sf"/>
</dbReference>
<keyword evidence="9 10" id="KW-0998">Cell outer membrane</keyword>
<keyword evidence="3 10" id="KW-1134">Transmembrane beta strand</keyword>
<dbReference type="Gene3D" id="3.55.50.30">
    <property type="match status" value="1"/>
</dbReference>
<evidence type="ECO:0000256" key="8">
    <source>
        <dbReference type="ARBA" id="ARBA00023136"/>
    </source>
</evidence>
<reference evidence="13 14" key="1">
    <citation type="submission" date="2016-10" db="EMBL/GenBank/DDBJ databases">
        <authorList>
            <person name="de Groot N.N."/>
        </authorList>
    </citation>
    <scope>NUCLEOTIDE SEQUENCE [LARGE SCALE GENOMIC DNA]</scope>
    <source>
        <strain evidence="13 14">RK1</strain>
    </source>
</reference>
<comment type="subcellular location">
    <subcellularLocation>
        <location evidence="1 10">Cell outer membrane</location>
        <topology evidence="1 10">Multi-pass membrane protein</topology>
    </subcellularLocation>
</comment>
<evidence type="ECO:0000256" key="3">
    <source>
        <dbReference type="ARBA" id="ARBA00022452"/>
    </source>
</evidence>
<gene>
    <name evidence="13" type="ORF">SAMN05444682_103297</name>
</gene>
<dbReference type="InterPro" id="IPR036942">
    <property type="entry name" value="Beta-barrel_TonB_sf"/>
</dbReference>
<evidence type="ECO:0000256" key="5">
    <source>
        <dbReference type="ARBA" id="ARBA00022692"/>
    </source>
</evidence>
<name>A0A1I3HBI5_9SPHI</name>
<keyword evidence="4" id="KW-0406">Ion transport</keyword>
<keyword evidence="14" id="KW-1185">Reference proteome</keyword>
<evidence type="ECO:0000313" key="13">
    <source>
        <dbReference type="EMBL" id="SFI33128.1"/>
    </source>
</evidence>
<dbReference type="NCBIfam" id="TIGR04056">
    <property type="entry name" value="OMP_RagA_SusC"/>
    <property type="match status" value="1"/>
</dbReference>
<sequence>MLLTCIQVNAAALAQRVTLNVRNGLLVDIFDEIRKQSDVDFVYRDAQIKRANRVTINVRQAPIAEALAVVFKDQPLTYKIENNTIVVQEKEAVEANGTVKEQVSVQQPVSGSVADSLGTPIAGVSVTVKGQQRGTITGQDGRFVIEAQSSDVLVFSMVGYEPQEVAVSTGNIRVVLAMLSANLEEVVVVGYGVQRKRDLTGAVSQIKGEDLKNMPVRNATEALQGQVAGVLITSTGGSPGTPPAVRIRGIGTVNDNNPLYVVDGLPQSDIGWLNPNDITSMEVLKDASATAIYGARAANGVIMVTTAKGSMTGNELHSLVTYDTHVGFQNPVKTYDMMNAAEFMDYKNLANVNAGLDPFFTDGEKSEVLNFLRTNFGSEEGTDWWKEINNRNAVVQNHGVSISGGMKDLAYRTSLQYMDQQGIIKGSDYDRLSWRSNFNHNIRDWLRLSGNFGLINETRGNVLEGSPGFNTAFIAFAADPISPVYRTNLTNIPGFLQDAFFLDRIDQNNPWSFYAPILLTNKQNPVSQTAIYEANKWRGTAIKGGTALDIDLYKGLKFRSNFGIDMARGVSDGFTPAYYLDGEQFNSDATVSKSYSKTDYWVWENTLSYEKRMEDHHFTLLAGTSAEQWKSESTGASKQGLVSNDPSQWIIDAASINPGASGSKWEMALNSYFGRVFYSFKERYMITANFRYDGSSNFGDGQRWGAFPSVSVGWNFKDESFLDGWDWLNTGKLRASWGEIGNQNISRGAYLTTYSGNMGYYLFGPYVPQLGGGSNYLGNPLVQWETTEQLDLGLELGFLNRKLNVVVDAYQKTTDGMLLNVPLPVYLGFPNNPWSNAGGVRNRGIEFDLSYQDKAGELGYSIGVNASTFQNEVLSLGGGEPIAGGGWISYTTTRTEEGMPIGYFYGFKTDGIFQSQQEVDDYIQTGARPGDLRFVDTNNDGTINNNDRINIGDPFPDLTYGLRLGLDYKNFDLQLVMQGTLGNDIMNIAKIDMKSGVGWYNAPKELMEEAWSPTNPSNTQFAINATNTNNLQVSDWLVEDGSYLRMKSLQVGYTFPKTMMEAIKLQNIRIWAGGYNLLTFTKYSGLDPEIGSGSPLSMGVDQGYYPQAKSFMFGINASF</sequence>
<evidence type="ECO:0000256" key="1">
    <source>
        <dbReference type="ARBA" id="ARBA00004571"/>
    </source>
</evidence>
<evidence type="ECO:0000256" key="2">
    <source>
        <dbReference type="ARBA" id="ARBA00022448"/>
    </source>
</evidence>
<dbReference type="SMART" id="SM00965">
    <property type="entry name" value="STN"/>
    <property type="match status" value="1"/>
</dbReference>
<dbReference type="Pfam" id="PF13715">
    <property type="entry name" value="CarbopepD_reg_2"/>
    <property type="match status" value="1"/>
</dbReference>
<evidence type="ECO:0000256" key="10">
    <source>
        <dbReference type="PROSITE-ProRule" id="PRU01360"/>
    </source>
</evidence>
<comment type="similarity">
    <text evidence="10 11">Belongs to the TonB-dependent receptor family.</text>
</comment>
<evidence type="ECO:0000256" key="9">
    <source>
        <dbReference type="ARBA" id="ARBA00023237"/>
    </source>
</evidence>
<dbReference type="InterPro" id="IPR008969">
    <property type="entry name" value="CarboxyPept-like_regulatory"/>
</dbReference>
<dbReference type="InterPro" id="IPR011662">
    <property type="entry name" value="Secretin/TonB_short_N"/>
</dbReference>
<dbReference type="SUPFAM" id="SSF49464">
    <property type="entry name" value="Carboxypeptidase regulatory domain-like"/>
    <property type="match status" value="1"/>
</dbReference>
<keyword evidence="5 10" id="KW-0812">Transmembrane</keyword>
<dbReference type="Gene3D" id="2.170.130.10">
    <property type="entry name" value="TonB-dependent receptor, plug domain"/>
    <property type="match status" value="1"/>
</dbReference>
<protein>
    <submittedName>
        <fullName evidence="13">TonB-linked outer membrane protein, SusC/RagA family</fullName>
    </submittedName>
</protein>
<keyword evidence="4" id="KW-0410">Iron transport</keyword>
<accession>A0A1I3HBI5</accession>
<dbReference type="InterPro" id="IPR000531">
    <property type="entry name" value="Beta-barrel_TonB"/>
</dbReference>
<dbReference type="FunFam" id="2.170.130.10:FF:000008">
    <property type="entry name" value="SusC/RagA family TonB-linked outer membrane protein"/>
    <property type="match status" value="1"/>
</dbReference>
<dbReference type="GO" id="GO:0009279">
    <property type="term" value="C:cell outer membrane"/>
    <property type="evidence" value="ECO:0007669"/>
    <property type="project" value="UniProtKB-SubCell"/>
</dbReference>
<evidence type="ECO:0000313" key="14">
    <source>
        <dbReference type="Proteomes" id="UP000198670"/>
    </source>
</evidence>
<organism evidence="13 14">
    <name type="scientific">Parapedobacter indicus</name>
    <dbReference type="NCBI Taxonomy" id="1477437"/>
    <lineage>
        <taxon>Bacteria</taxon>
        <taxon>Pseudomonadati</taxon>
        <taxon>Bacteroidota</taxon>
        <taxon>Sphingobacteriia</taxon>
        <taxon>Sphingobacteriales</taxon>
        <taxon>Sphingobacteriaceae</taxon>
        <taxon>Parapedobacter</taxon>
    </lineage>
</organism>
<dbReference type="Gene3D" id="2.40.170.20">
    <property type="entry name" value="TonB-dependent receptor, beta-barrel domain"/>
    <property type="match status" value="1"/>
</dbReference>
<keyword evidence="2 10" id="KW-0813">Transport</keyword>
<dbReference type="Pfam" id="PF00593">
    <property type="entry name" value="TonB_dep_Rec_b-barrel"/>
    <property type="match status" value="1"/>
</dbReference>
<evidence type="ECO:0000256" key="11">
    <source>
        <dbReference type="RuleBase" id="RU003357"/>
    </source>
</evidence>
<dbReference type="GO" id="GO:0006826">
    <property type="term" value="P:iron ion transport"/>
    <property type="evidence" value="ECO:0007669"/>
    <property type="project" value="UniProtKB-KW"/>
</dbReference>
<keyword evidence="8 10" id="KW-0472">Membrane</keyword>
<proteinExistence type="inferred from homology"/>
<dbReference type="STRING" id="1477437.SAMN05444682_103297"/>
<keyword evidence="6" id="KW-0408">Iron</keyword>
<dbReference type="Pfam" id="PF07715">
    <property type="entry name" value="Plug"/>
    <property type="match status" value="1"/>
</dbReference>
<evidence type="ECO:0000256" key="7">
    <source>
        <dbReference type="ARBA" id="ARBA00023077"/>
    </source>
</evidence>
<dbReference type="NCBIfam" id="TIGR04057">
    <property type="entry name" value="SusC_RagA_signa"/>
    <property type="match status" value="1"/>
</dbReference>
<dbReference type="InterPro" id="IPR039426">
    <property type="entry name" value="TonB-dep_rcpt-like"/>
</dbReference>
<dbReference type="SUPFAM" id="SSF56935">
    <property type="entry name" value="Porins"/>
    <property type="match status" value="1"/>
</dbReference>
<evidence type="ECO:0000256" key="6">
    <source>
        <dbReference type="ARBA" id="ARBA00023004"/>
    </source>
</evidence>
<dbReference type="InterPro" id="IPR012910">
    <property type="entry name" value="Plug_dom"/>
</dbReference>
<dbReference type="AlphaFoldDB" id="A0A1I3HBI5"/>
<dbReference type="EMBL" id="FOQO01000003">
    <property type="protein sequence ID" value="SFI33128.1"/>
    <property type="molecule type" value="Genomic_DNA"/>
</dbReference>
<keyword evidence="7 11" id="KW-0798">TonB box</keyword>
<evidence type="ECO:0000259" key="12">
    <source>
        <dbReference type="SMART" id="SM00965"/>
    </source>
</evidence>
<dbReference type="Gene3D" id="2.60.40.1120">
    <property type="entry name" value="Carboxypeptidase-like, regulatory domain"/>
    <property type="match status" value="1"/>
</dbReference>
<dbReference type="Proteomes" id="UP000198670">
    <property type="component" value="Unassembled WGS sequence"/>
</dbReference>
<evidence type="ECO:0000256" key="4">
    <source>
        <dbReference type="ARBA" id="ARBA00022496"/>
    </source>
</evidence>
<dbReference type="InterPro" id="IPR023997">
    <property type="entry name" value="TonB-dep_OMP_SusC/RagA_CS"/>
</dbReference>
<feature type="domain" description="Secretin/TonB short N-terminal" evidence="12">
    <location>
        <begin position="39"/>
        <end position="90"/>
    </location>
</feature>
<dbReference type="PROSITE" id="PS52016">
    <property type="entry name" value="TONB_DEPENDENT_REC_3"/>
    <property type="match status" value="1"/>
</dbReference>